<evidence type="ECO:0000313" key="2">
    <source>
        <dbReference type="EMBL" id="BFF98306.1"/>
    </source>
</evidence>
<dbReference type="PANTHER" id="PTHR42774:SF3">
    <property type="entry name" value="KETOHEXOKINASE"/>
    <property type="match status" value="1"/>
</dbReference>
<dbReference type="CDD" id="cd01939">
    <property type="entry name" value="Ketohexokinase"/>
    <property type="match status" value="1"/>
</dbReference>
<organism evidence="2 3">
    <name type="scientific">Drosophila madeirensis</name>
    <name type="common">Fruit fly</name>
    <dbReference type="NCBI Taxonomy" id="30013"/>
    <lineage>
        <taxon>Eukaryota</taxon>
        <taxon>Metazoa</taxon>
        <taxon>Ecdysozoa</taxon>
        <taxon>Arthropoda</taxon>
        <taxon>Hexapoda</taxon>
        <taxon>Insecta</taxon>
        <taxon>Pterygota</taxon>
        <taxon>Neoptera</taxon>
        <taxon>Endopterygota</taxon>
        <taxon>Diptera</taxon>
        <taxon>Brachycera</taxon>
        <taxon>Muscomorpha</taxon>
        <taxon>Ephydroidea</taxon>
        <taxon>Drosophilidae</taxon>
        <taxon>Drosophila</taxon>
        <taxon>Sophophora</taxon>
    </lineage>
</organism>
<dbReference type="InterPro" id="IPR029056">
    <property type="entry name" value="Ribokinase-like"/>
</dbReference>
<dbReference type="InterPro" id="IPR011611">
    <property type="entry name" value="PfkB_dom"/>
</dbReference>
<gene>
    <name evidence="2" type="ORF">DMAD_06496</name>
</gene>
<dbReference type="Gene3D" id="3.40.1190.20">
    <property type="match status" value="1"/>
</dbReference>
<dbReference type="EMBL" id="AP029265">
    <property type="protein sequence ID" value="BFF98306.1"/>
    <property type="molecule type" value="Genomic_DNA"/>
</dbReference>
<dbReference type="Pfam" id="PF00294">
    <property type="entry name" value="PfkB"/>
    <property type="match status" value="1"/>
</dbReference>
<dbReference type="InterPro" id="IPR034093">
    <property type="entry name" value="KHK"/>
</dbReference>
<dbReference type="GO" id="GO:0006000">
    <property type="term" value="P:fructose metabolic process"/>
    <property type="evidence" value="ECO:0007669"/>
    <property type="project" value="InterPro"/>
</dbReference>
<reference evidence="2 3" key="1">
    <citation type="submission" date="2024-02" db="EMBL/GenBank/DDBJ databases">
        <title>A chromosome-level genome assembly of Drosophila madeirensis, a fruit fly species endemic to Madeira island.</title>
        <authorList>
            <person name="Tomihara K."/>
            <person name="Llopart A."/>
            <person name="Yamamoto D."/>
        </authorList>
    </citation>
    <scope>NUCLEOTIDE SEQUENCE [LARGE SCALE GENOMIC DNA]</scope>
    <source>
        <strain evidence="2 3">RF1</strain>
    </source>
</reference>
<dbReference type="AlphaFoldDB" id="A0AAU9FQL0"/>
<evidence type="ECO:0000259" key="1">
    <source>
        <dbReference type="Pfam" id="PF00294"/>
    </source>
</evidence>
<protein>
    <submittedName>
        <fullName evidence="2">Ketohexokinase</fullName>
    </submittedName>
</protein>
<dbReference type="Proteomes" id="UP001500889">
    <property type="component" value="Chromosome J"/>
</dbReference>
<name>A0AAU9FQL0_DROMD</name>
<evidence type="ECO:0000313" key="3">
    <source>
        <dbReference type="Proteomes" id="UP001500889"/>
    </source>
</evidence>
<proteinExistence type="predicted"/>
<accession>A0AAU9FQL0</accession>
<dbReference type="SUPFAM" id="SSF53613">
    <property type="entry name" value="Ribokinase-like"/>
    <property type="match status" value="1"/>
</dbReference>
<sequence>MKKQIVREFITVKKVRYLPRQPSPPPQTPPPPPTPPLRQVLVVGCCSLDLVTVCEVHPTAGVDQRTSEGCWRRGGSASDMCSVLRRLGTSCEFLGRLSRASAFEELLTSFHSMGIDISHCPMSAQQPPHRSIITIRGSETHTILEYSNRRQELTFQQFIGAIDYQRYSWLHFECRNPMETVRMIRAVRAFNERCPEARIILSADLGSLKKPSLMVADLVDYVFVRKQLKQAYSYMNGHETVWAVRDGLRQVRAEWEKAQPRKTPHPTQGTPPVDPNLCPGVAQNGPTIIYNNFAEGASCLLPDDTFLKVGPHTPQKIVDAIGENETFAAAVIYALLEAKLRLRDALEYGTRAAVFKVQQNGFDGLRCLPKDLIGCYYA</sequence>
<dbReference type="GO" id="GO:0004454">
    <property type="term" value="F:ketohexokinase activity"/>
    <property type="evidence" value="ECO:0007669"/>
    <property type="project" value="InterPro"/>
</dbReference>
<dbReference type="InterPro" id="IPR052562">
    <property type="entry name" value="Ketohexokinase-related"/>
</dbReference>
<keyword evidence="3" id="KW-1185">Reference proteome</keyword>
<dbReference type="PANTHER" id="PTHR42774">
    <property type="entry name" value="PHOSPHOTRANSFERASE SYSTEM TRANSPORT PROTEIN"/>
    <property type="match status" value="1"/>
</dbReference>
<feature type="domain" description="Carbohydrate kinase PfkB" evidence="1">
    <location>
        <begin position="39"/>
        <end position="223"/>
    </location>
</feature>